<dbReference type="InterPro" id="IPR011009">
    <property type="entry name" value="Kinase-like_dom_sf"/>
</dbReference>
<dbReference type="Gene3D" id="1.10.510.10">
    <property type="entry name" value="Transferase(Phosphotransferase) domain 1"/>
    <property type="match status" value="1"/>
</dbReference>
<feature type="region of interest" description="Disordered" evidence="7">
    <location>
        <begin position="939"/>
        <end position="975"/>
    </location>
</feature>
<keyword evidence="3" id="KW-0418">Kinase</keyword>
<dbReference type="Proteomes" id="UP000249046">
    <property type="component" value="Unassembled WGS sequence"/>
</dbReference>
<reference evidence="9 10" key="1">
    <citation type="submission" date="2017-08" db="EMBL/GenBank/DDBJ databases">
        <title>Infants hospitalized years apart are colonized by the same room-sourced microbial strains.</title>
        <authorList>
            <person name="Brooks B."/>
            <person name="Olm M.R."/>
            <person name="Firek B.A."/>
            <person name="Baker R."/>
            <person name="Thomas B.C."/>
            <person name="Morowitz M.J."/>
            <person name="Banfield J.F."/>
        </authorList>
    </citation>
    <scope>NUCLEOTIDE SEQUENCE [LARGE SCALE GENOMIC DNA]</scope>
    <source>
        <strain evidence="9">S2_005_003_R2_42</strain>
    </source>
</reference>
<evidence type="ECO:0000256" key="7">
    <source>
        <dbReference type="SAM" id="MobiDB-lite"/>
    </source>
</evidence>
<dbReference type="InterPro" id="IPR011990">
    <property type="entry name" value="TPR-like_helical_dom_sf"/>
</dbReference>
<dbReference type="SUPFAM" id="SSF56112">
    <property type="entry name" value="Protein kinase-like (PK-like)"/>
    <property type="match status" value="1"/>
</dbReference>
<feature type="compositionally biased region" description="Low complexity" evidence="7">
    <location>
        <begin position="953"/>
        <end position="975"/>
    </location>
</feature>
<accession>A0A2W5N1D9</accession>
<sequence length="975" mass="104743">MPPADRPPTSEAAREDRLRAFFDEAIEQPAAALAAWIDAHVADAEERDALRRLLEADDRDGPLERPADERMQRIGLEEAPFSAGWAGRRIGAFRLTRLIGEGGMAVVFHGEREGGGFRQAAAVKLLRRGLWSPLEQRLFRREQQALASLSHPNITRLIDGGISDDGVPYLILEYVHGLPITDYVALHGCSLRERLALFVVVCRAVAAAHRQLIVHRDLKPSNILVDADEQVKLLDFGIAKLLADDGDAVRTEMTVLTPGYAAPEQFTGGTVTTATDVYSLGVVLHELLLGERPAATSTSRSGLAPGDPGPPPALAIRSDLDKVLGKALSAAPERRYDSAAELADDVERYLAEQPVLAHPPSRWYRARKFVRRHRGGVTLTSVLVVAILASLSVAIRYAREAGIEAANARAEAERANAARDFVEGMFQPVQQQVAEGRTPSLRELVGEGYAQLERHADLGVAQRVDLLMMFSRLYESLAETQRSGELAGRAHALAAAALPVDSPLRVRAALRLARCVLEEGDYARAEALLVEAQSPLQRQGAASDDLIELYASLGRLQVETDRPEQAVRTAQAELEARLALYGDQGSSAGSGYNNLGFALQAAGRFDEAADAFRQALAIDERAEDPQNLQRAYPLGNLAQALYNGGRLIEARARFGEALALHEAIGLQAPSRLLIGQLAMLAATEHALGDLDAMGRTLDRLAHWAERTPENDTARALVARGRAQLALASGRVADAVRELEHVDRLLPALPDVARQRVEGYRDMIRAEIALLGPSSAEAVALARSGVDKFGENVYPLQVHRSGLALLALACAAPAAVADPRCGRSYENAAAALATGPYRDHPALLRAQTALARAELARGAVGDAVRRLQAAERAAGRNGVDASSPWRIEAGLWLAVALARQGDCREAADTATRYGAVARRWPAHPLFEPPVAAWRQPGRCGATGTPIDPSIGGSRASRPPAARPAATVAAIRDAGRP</sequence>
<dbReference type="InterPro" id="IPR017441">
    <property type="entry name" value="Protein_kinase_ATP_BS"/>
</dbReference>
<dbReference type="CDD" id="cd14014">
    <property type="entry name" value="STKc_PknB_like"/>
    <property type="match status" value="1"/>
</dbReference>
<keyword evidence="5" id="KW-0802">TPR repeat</keyword>
<dbReference type="AlphaFoldDB" id="A0A2W5N1D9"/>
<dbReference type="PANTHER" id="PTHR43289:SF34">
    <property type="entry name" value="SERINE_THREONINE-PROTEIN KINASE YBDM-RELATED"/>
    <property type="match status" value="1"/>
</dbReference>
<dbReference type="PROSITE" id="PS50005">
    <property type="entry name" value="TPR"/>
    <property type="match status" value="1"/>
</dbReference>
<evidence type="ECO:0000256" key="2">
    <source>
        <dbReference type="ARBA" id="ARBA00022741"/>
    </source>
</evidence>
<dbReference type="Gene3D" id="3.30.200.20">
    <property type="entry name" value="Phosphorylase Kinase, domain 1"/>
    <property type="match status" value="1"/>
</dbReference>
<dbReference type="Gene3D" id="1.25.40.10">
    <property type="entry name" value="Tetratricopeptide repeat domain"/>
    <property type="match status" value="1"/>
</dbReference>
<evidence type="ECO:0000313" key="9">
    <source>
        <dbReference type="EMBL" id="PZQ19870.1"/>
    </source>
</evidence>
<evidence type="ECO:0000256" key="1">
    <source>
        <dbReference type="ARBA" id="ARBA00022679"/>
    </source>
</evidence>
<dbReference type="EMBL" id="QFPO01000001">
    <property type="protein sequence ID" value="PZQ19870.1"/>
    <property type="molecule type" value="Genomic_DNA"/>
</dbReference>
<dbReference type="PROSITE" id="PS00107">
    <property type="entry name" value="PROTEIN_KINASE_ATP"/>
    <property type="match status" value="1"/>
</dbReference>
<dbReference type="Pfam" id="PF00069">
    <property type="entry name" value="Pkinase"/>
    <property type="match status" value="1"/>
</dbReference>
<dbReference type="PANTHER" id="PTHR43289">
    <property type="entry name" value="MITOGEN-ACTIVATED PROTEIN KINASE KINASE KINASE 20-RELATED"/>
    <property type="match status" value="1"/>
</dbReference>
<evidence type="ECO:0000259" key="8">
    <source>
        <dbReference type="PROSITE" id="PS50011"/>
    </source>
</evidence>
<evidence type="ECO:0000256" key="6">
    <source>
        <dbReference type="PROSITE-ProRule" id="PRU10141"/>
    </source>
</evidence>
<gene>
    <name evidence="9" type="ORF">DI564_01100</name>
</gene>
<dbReference type="PROSITE" id="PS50011">
    <property type="entry name" value="PROTEIN_KINASE_DOM"/>
    <property type="match status" value="1"/>
</dbReference>
<dbReference type="InterPro" id="IPR000719">
    <property type="entry name" value="Prot_kinase_dom"/>
</dbReference>
<dbReference type="SUPFAM" id="SSF48452">
    <property type="entry name" value="TPR-like"/>
    <property type="match status" value="2"/>
</dbReference>
<evidence type="ECO:0000313" key="10">
    <source>
        <dbReference type="Proteomes" id="UP000249046"/>
    </source>
</evidence>
<dbReference type="GO" id="GO:0004674">
    <property type="term" value="F:protein serine/threonine kinase activity"/>
    <property type="evidence" value="ECO:0007669"/>
    <property type="project" value="TreeGrafter"/>
</dbReference>
<dbReference type="GO" id="GO:0005524">
    <property type="term" value="F:ATP binding"/>
    <property type="evidence" value="ECO:0007669"/>
    <property type="project" value="UniProtKB-UniRule"/>
</dbReference>
<evidence type="ECO:0000256" key="5">
    <source>
        <dbReference type="PROSITE-ProRule" id="PRU00339"/>
    </source>
</evidence>
<dbReference type="Pfam" id="PF13424">
    <property type="entry name" value="TPR_12"/>
    <property type="match status" value="1"/>
</dbReference>
<evidence type="ECO:0000256" key="4">
    <source>
        <dbReference type="ARBA" id="ARBA00022840"/>
    </source>
</evidence>
<dbReference type="InterPro" id="IPR019734">
    <property type="entry name" value="TPR_rpt"/>
</dbReference>
<protein>
    <recommendedName>
        <fullName evidence="8">Protein kinase domain-containing protein</fullName>
    </recommendedName>
</protein>
<dbReference type="SMART" id="SM00028">
    <property type="entry name" value="TPR"/>
    <property type="match status" value="2"/>
</dbReference>
<dbReference type="PROSITE" id="PS00108">
    <property type="entry name" value="PROTEIN_KINASE_ST"/>
    <property type="match status" value="1"/>
</dbReference>
<dbReference type="InterPro" id="IPR008271">
    <property type="entry name" value="Ser/Thr_kinase_AS"/>
</dbReference>
<proteinExistence type="predicted"/>
<organism evidence="9 10">
    <name type="scientific">Rhodanobacter denitrificans</name>
    <dbReference type="NCBI Taxonomy" id="666685"/>
    <lineage>
        <taxon>Bacteria</taxon>
        <taxon>Pseudomonadati</taxon>
        <taxon>Pseudomonadota</taxon>
        <taxon>Gammaproteobacteria</taxon>
        <taxon>Lysobacterales</taxon>
        <taxon>Rhodanobacteraceae</taxon>
        <taxon>Rhodanobacter</taxon>
    </lineage>
</organism>
<evidence type="ECO:0000256" key="3">
    <source>
        <dbReference type="ARBA" id="ARBA00022777"/>
    </source>
</evidence>
<feature type="repeat" description="TPR" evidence="5">
    <location>
        <begin position="589"/>
        <end position="622"/>
    </location>
</feature>
<comment type="caution">
    <text evidence="9">The sequence shown here is derived from an EMBL/GenBank/DDBJ whole genome shotgun (WGS) entry which is preliminary data.</text>
</comment>
<dbReference type="SMART" id="SM00220">
    <property type="entry name" value="S_TKc"/>
    <property type="match status" value="1"/>
</dbReference>
<keyword evidence="2 6" id="KW-0547">Nucleotide-binding</keyword>
<keyword evidence="1" id="KW-0808">Transferase</keyword>
<feature type="domain" description="Protein kinase" evidence="8">
    <location>
        <begin position="93"/>
        <end position="350"/>
    </location>
</feature>
<keyword evidence="4 6" id="KW-0067">ATP-binding</keyword>
<name>A0A2W5N1D9_9GAMM</name>
<feature type="binding site" evidence="6">
    <location>
        <position position="124"/>
    </location>
    <ligand>
        <name>ATP</name>
        <dbReference type="ChEBI" id="CHEBI:30616"/>
    </ligand>
</feature>